<comment type="caution">
    <text evidence="2">The sequence shown here is derived from an EMBL/GenBank/DDBJ whole genome shotgun (WGS) entry which is preliminary data.</text>
</comment>
<evidence type="ECO:0000313" key="3">
    <source>
        <dbReference type="Proteomes" id="UP000249248"/>
    </source>
</evidence>
<accession>A0A2W1N4Z8</accession>
<reference evidence="2 3" key="1">
    <citation type="submission" date="2018-06" db="EMBL/GenBank/DDBJ databases">
        <title>The draft genome sequence of Crocinitomix sp. SM1701.</title>
        <authorList>
            <person name="Zhang X."/>
        </authorList>
    </citation>
    <scope>NUCLEOTIDE SEQUENCE [LARGE SCALE GENOMIC DNA]</scope>
    <source>
        <strain evidence="2 3">SM1701</strain>
    </source>
</reference>
<gene>
    <name evidence="2" type="ORF">DNU06_06090</name>
</gene>
<sequence>MRKITLLFLFIWLGSGLNAQNMDFGLSIAPTYNFQIFRSTPNNIWSSQTGNGFLFGGFIQKPIGEHSFIASALKFEYFGFNQKYNGYLAQSYRVASIHIPILFKQEIGLTKNWFYEVGLGVNYHFLSRKYSGGFWLNVNELANKFQPHTQIGLSYYSPQNRYELSAYGRYYFIDLWKGFVQESSQTKTKLITFELALKYYLNK</sequence>
<organism evidence="2 3">
    <name type="scientific">Putridiphycobacter roseus</name>
    <dbReference type="NCBI Taxonomy" id="2219161"/>
    <lineage>
        <taxon>Bacteria</taxon>
        <taxon>Pseudomonadati</taxon>
        <taxon>Bacteroidota</taxon>
        <taxon>Flavobacteriia</taxon>
        <taxon>Flavobacteriales</taxon>
        <taxon>Crocinitomicaceae</taxon>
        <taxon>Putridiphycobacter</taxon>
    </lineage>
</organism>
<dbReference type="InterPro" id="IPR025665">
    <property type="entry name" value="Beta-barrel_OMP_2"/>
</dbReference>
<feature type="domain" description="Outer membrane protein beta-barrel" evidence="1">
    <location>
        <begin position="19"/>
        <end position="172"/>
    </location>
</feature>
<name>A0A2W1N4Z8_9FLAO</name>
<protein>
    <recommendedName>
        <fullName evidence="1">Outer membrane protein beta-barrel domain-containing protein</fullName>
    </recommendedName>
</protein>
<dbReference type="AlphaFoldDB" id="A0A2W1N4Z8"/>
<keyword evidence="3" id="KW-1185">Reference proteome</keyword>
<dbReference type="RefSeq" id="WP_111062334.1">
    <property type="nucleotide sequence ID" value="NZ_JBHUCU010000002.1"/>
</dbReference>
<dbReference type="Pfam" id="PF13568">
    <property type="entry name" value="OMP_b-brl_2"/>
    <property type="match status" value="1"/>
</dbReference>
<evidence type="ECO:0000259" key="1">
    <source>
        <dbReference type="Pfam" id="PF13568"/>
    </source>
</evidence>
<dbReference type="Proteomes" id="UP000249248">
    <property type="component" value="Unassembled WGS sequence"/>
</dbReference>
<evidence type="ECO:0000313" key="2">
    <source>
        <dbReference type="EMBL" id="PZE18181.1"/>
    </source>
</evidence>
<dbReference type="OrthoDB" id="627554at2"/>
<proteinExistence type="predicted"/>
<dbReference type="EMBL" id="QKSB01000002">
    <property type="protein sequence ID" value="PZE18181.1"/>
    <property type="molecule type" value="Genomic_DNA"/>
</dbReference>